<dbReference type="InterPro" id="IPR027256">
    <property type="entry name" value="P-typ_ATPase_IB"/>
</dbReference>
<reference evidence="13 14" key="1">
    <citation type="submission" date="2022-09" db="EMBL/GenBank/DDBJ databases">
        <title>Enrichment on poylsaccharides allowed isolation of novel metabolic and taxonomic groups of Haloarchaea.</title>
        <authorList>
            <person name="Sorokin D.Y."/>
            <person name="Elcheninov A.G."/>
            <person name="Khizhniak T.V."/>
            <person name="Kolganova T.V."/>
            <person name="Kublanov I.V."/>
        </authorList>
    </citation>
    <scope>NUCLEOTIDE SEQUENCE [LARGE SCALE GENOMIC DNA]</scope>
    <source>
        <strain evidence="13 14">AArc-curdl1</strain>
    </source>
</reference>
<dbReference type="SUPFAM" id="SSF81653">
    <property type="entry name" value="Calcium ATPase, transduction domain A"/>
    <property type="match status" value="1"/>
</dbReference>
<evidence type="ECO:0000256" key="8">
    <source>
        <dbReference type="ARBA" id="ARBA00022989"/>
    </source>
</evidence>
<feature type="region of interest" description="Disordered" evidence="10">
    <location>
        <begin position="1"/>
        <end position="23"/>
    </location>
</feature>
<dbReference type="GO" id="GO:0005524">
    <property type="term" value="F:ATP binding"/>
    <property type="evidence" value="ECO:0007669"/>
    <property type="project" value="UniProtKB-KW"/>
</dbReference>
<dbReference type="GO" id="GO:0016887">
    <property type="term" value="F:ATP hydrolysis activity"/>
    <property type="evidence" value="ECO:0007669"/>
    <property type="project" value="InterPro"/>
</dbReference>
<dbReference type="GO" id="GO:0055070">
    <property type="term" value="P:copper ion homeostasis"/>
    <property type="evidence" value="ECO:0007669"/>
    <property type="project" value="TreeGrafter"/>
</dbReference>
<keyword evidence="3 11" id="KW-0812">Transmembrane</keyword>
<keyword evidence="9 11" id="KW-0472">Membrane</keyword>
<feature type="transmembrane region" description="Helical" evidence="11">
    <location>
        <begin position="252"/>
        <end position="270"/>
    </location>
</feature>
<evidence type="ECO:0000256" key="2">
    <source>
        <dbReference type="ARBA" id="ARBA00006024"/>
    </source>
</evidence>
<dbReference type="SUPFAM" id="SSF81660">
    <property type="entry name" value="Metal cation-transporting ATPase, ATP-binding domain N"/>
    <property type="match status" value="1"/>
</dbReference>
<dbReference type="PRINTS" id="PR00119">
    <property type="entry name" value="CATATPASE"/>
</dbReference>
<dbReference type="Gene3D" id="3.30.70.100">
    <property type="match status" value="1"/>
</dbReference>
<name>A0AAP2Z8W8_9EURY</name>
<dbReference type="InterPro" id="IPR059000">
    <property type="entry name" value="ATPase_P-type_domA"/>
</dbReference>
<keyword evidence="4" id="KW-0479">Metal-binding</keyword>
<dbReference type="AlphaFoldDB" id="A0AAP2Z8W8"/>
<comment type="caution">
    <text evidence="13">The sequence shown here is derived from an EMBL/GenBank/DDBJ whole genome shotgun (WGS) entry which is preliminary data.</text>
</comment>
<dbReference type="PROSITE" id="PS01229">
    <property type="entry name" value="COF_2"/>
    <property type="match status" value="1"/>
</dbReference>
<evidence type="ECO:0000259" key="12">
    <source>
        <dbReference type="PROSITE" id="PS50846"/>
    </source>
</evidence>
<dbReference type="RefSeq" id="WP_342808780.1">
    <property type="nucleotide sequence ID" value="NZ_JAOPJZ010000007.1"/>
</dbReference>
<sequence>MTDEPPPEDEPHPGSGDTRVGDTVGEATGCSLCDLPLPSPPVTDANVDGQFCCRGCLEVTRTLGSLDAEEEEAIRDALEDEGDVDLDAIEGADAFFSVDGMHCATCEAFLEGRAASVDGVHAAEASYASDTVRLVYDDETLEDEDLRDALTGAGYTARERGVGSKGDDDGQATVKFLAGGGLFGMMVMLWYVIFLYPTYFGFDPVVEFGHYDQLYVFANIWLMTSFVLFYTGFPILRGAYVSLRARMPNMDLLVALAALASYAYSTLAMLEGRTDLYFDVSVAIILVVTGGTYYEGLIKRRAAGLLTDLTEGQVDEARRHDTDETVPLEEIEPGEWLLVRPGERVPLDGTVIEGAAAVDESLMTGESLPVEKAPGDPVRGGTVVTDAPLVLEVGPDAESTLDRLVGLIWRIQSSRPGVQRLADKLATIFVPLVIVIATVVSTLMLVTGSSLTAALLVGLTVLIVSCPCALGLATPLAIASGVQTAAKHGIVVAAETIFEDAPDVDIVALDKTGTLTEGSMSVDSITVVNGEDSDVVLERAAAVERLSEHPIAGAIVEAATGGSDGNESPDLERDTIGETRVRSDGGSLPPVESTADVGAEIPGVAADDFERATRGVSGVLTDEDSDLETRVFVGHPAYLEANGLSVPTDLEETIERARHTGDVPVAVGWGGDARGVIVVGDTPRADWLEAVETLGEGREIVVITGDEGGAAERFDVDGVDRVFAGVPPEAKAETVRRLRTQGTVAMVGDGSNDAPALAAADVGIALGSGTQLATDAADAVIVADDLERVADTFSIAGGTHRRIRQNLAWAFVYNGIAIPLAIFGLLNPLLAAVAMAVSSTLVVLNSARSL</sequence>
<feature type="domain" description="HMA" evidence="12">
    <location>
        <begin position="92"/>
        <end position="158"/>
    </location>
</feature>
<dbReference type="NCBIfam" id="TIGR01494">
    <property type="entry name" value="ATPase_P-type"/>
    <property type="match status" value="2"/>
</dbReference>
<evidence type="ECO:0000256" key="11">
    <source>
        <dbReference type="SAM" id="Phobius"/>
    </source>
</evidence>
<evidence type="ECO:0000256" key="4">
    <source>
        <dbReference type="ARBA" id="ARBA00022723"/>
    </source>
</evidence>
<evidence type="ECO:0000256" key="7">
    <source>
        <dbReference type="ARBA" id="ARBA00022967"/>
    </source>
</evidence>
<evidence type="ECO:0000256" key="3">
    <source>
        <dbReference type="ARBA" id="ARBA00022692"/>
    </source>
</evidence>
<dbReference type="Gene3D" id="3.40.1110.10">
    <property type="entry name" value="Calcium-transporting ATPase, cytoplasmic domain N"/>
    <property type="match status" value="1"/>
</dbReference>
<evidence type="ECO:0000256" key="5">
    <source>
        <dbReference type="ARBA" id="ARBA00022741"/>
    </source>
</evidence>
<dbReference type="GO" id="GO:0043682">
    <property type="term" value="F:P-type divalent copper transporter activity"/>
    <property type="evidence" value="ECO:0007669"/>
    <property type="project" value="TreeGrafter"/>
</dbReference>
<keyword evidence="5" id="KW-0547">Nucleotide-binding</keyword>
<dbReference type="SUPFAM" id="SSF81665">
    <property type="entry name" value="Calcium ATPase, transmembrane domain M"/>
    <property type="match status" value="1"/>
</dbReference>
<dbReference type="InterPro" id="IPR023299">
    <property type="entry name" value="ATPase_P-typ_cyto_dom_N"/>
</dbReference>
<dbReference type="InterPro" id="IPR023214">
    <property type="entry name" value="HAD_sf"/>
</dbReference>
<evidence type="ECO:0000256" key="10">
    <source>
        <dbReference type="SAM" id="MobiDB-lite"/>
    </source>
</evidence>
<evidence type="ECO:0000256" key="6">
    <source>
        <dbReference type="ARBA" id="ARBA00022840"/>
    </source>
</evidence>
<feature type="transmembrane region" description="Helical" evidence="11">
    <location>
        <begin position="425"/>
        <end position="447"/>
    </location>
</feature>
<comment type="similarity">
    <text evidence="2">Belongs to the cation transport ATPase (P-type) (TC 3.A.3) family. Type IB subfamily.</text>
</comment>
<dbReference type="InterPro" id="IPR023298">
    <property type="entry name" value="ATPase_P-typ_TM_dom_sf"/>
</dbReference>
<keyword evidence="6" id="KW-0067">ATP-binding</keyword>
<keyword evidence="14" id="KW-1185">Reference proteome</keyword>
<dbReference type="EMBL" id="JAOPJZ010000007">
    <property type="protein sequence ID" value="MCU4752438.1"/>
    <property type="molecule type" value="Genomic_DNA"/>
</dbReference>
<dbReference type="InterPro" id="IPR001757">
    <property type="entry name" value="P_typ_ATPase"/>
</dbReference>
<dbReference type="SFLD" id="SFLDS00003">
    <property type="entry name" value="Haloacid_Dehalogenase"/>
    <property type="match status" value="1"/>
</dbReference>
<accession>A0AAP2Z8W8</accession>
<feature type="transmembrane region" description="Helical" evidence="11">
    <location>
        <begin position="176"/>
        <end position="196"/>
    </location>
</feature>
<dbReference type="InterPro" id="IPR044492">
    <property type="entry name" value="P_typ_ATPase_HD_dom"/>
</dbReference>
<dbReference type="InterPro" id="IPR008250">
    <property type="entry name" value="ATPase_P-typ_transduc_dom_A_sf"/>
</dbReference>
<feature type="transmembrane region" description="Helical" evidence="11">
    <location>
        <begin position="453"/>
        <end position="478"/>
    </location>
</feature>
<dbReference type="InterPro" id="IPR006121">
    <property type="entry name" value="HMA_dom"/>
</dbReference>
<dbReference type="GO" id="GO:0012505">
    <property type="term" value="C:endomembrane system"/>
    <property type="evidence" value="ECO:0007669"/>
    <property type="project" value="UniProtKB-SubCell"/>
</dbReference>
<evidence type="ECO:0000313" key="13">
    <source>
        <dbReference type="EMBL" id="MCU4752438.1"/>
    </source>
</evidence>
<dbReference type="InterPro" id="IPR036412">
    <property type="entry name" value="HAD-like_sf"/>
</dbReference>
<proteinExistence type="inferred from homology"/>
<comment type="subcellular location">
    <subcellularLocation>
        <location evidence="1">Endomembrane system</location>
        <topology evidence="1">Multi-pass membrane protein</topology>
    </subcellularLocation>
</comment>
<keyword evidence="7" id="KW-1278">Translocase</keyword>
<dbReference type="Pfam" id="PF00403">
    <property type="entry name" value="HMA"/>
    <property type="match status" value="1"/>
</dbReference>
<dbReference type="SUPFAM" id="SSF56784">
    <property type="entry name" value="HAD-like"/>
    <property type="match status" value="1"/>
</dbReference>
<dbReference type="Pfam" id="PF00122">
    <property type="entry name" value="E1-E2_ATPase"/>
    <property type="match status" value="1"/>
</dbReference>
<feature type="transmembrane region" description="Helical" evidence="11">
    <location>
        <begin position="807"/>
        <end position="823"/>
    </location>
</feature>
<gene>
    <name evidence="13" type="ORF">OB919_10640</name>
</gene>
<evidence type="ECO:0000256" key="9">
    <source>
        <dbReference type="ARBA" id="ARBA00023136"/>
    </source>
</evidence>
<dbReference type="SUPFAM" id="SSF55008">
    <property type="entry name" value="HMA, heavy metal-associated domain"/>
    <property type="match status" value="1"/>
</dbReference>
<dbReference type="PROSITE" id="PS00154">
    <property type="entry name" value="ATPASE_E1_E2"/>
    <property type="match status" value="1"/>
</dbReference>
<dbReference type="NCBIfam" id="TIGR01525">
    <property type="entry name" value="ATPase-IB_hvy"/>
    <property type="match status" value="1"/>
</dbReference>
<dbReference type="PROSITE" id="PS50846">
    <property type="entry name" value="HMA_2"/>
    <property type="match status" value="1"/>
</dbReference>
<dbReference type="CDD" id="cd00371">
    <property type="entry name" value="HMA"/>
    <property type="match status" value="1"/>
</dbReference>
<dbReference type="InterPro" id="IPR036163">
    <property type="entry name" value="HMA_dom_sf"/>
</dbReference>
<feature type="transmembrane region" description="Helical" evidence="11">
    <location>
        <begin position="276"/>
        <end position="294"/>
    </location>
</feature>
<dbReference type="GO" id="GO:0005507">
    <property type="term" value="F:copper ion binding"/>
    <property type="evidence" value="ECO:0007669"/>
    <property type="project" value="TreeGrafter"/>
</dbReference>
<dbReference type="PANTHER" id="PTHR43520:SF8">
    <property type="entry name" value="P-TYPE CU(+) TRANSPORTER"/>
    <property type="match status" value="1"/>
</dbReference>
<dbReference type="SFLD" id="SFLDF00027">
    <property type="entry name" value="p-type_atpase"/>
    <property type="match status" value="1"/>
</dbReference>
<evidence type="ECO:0000313" key="14">
    <source>
        <dbReference type="Proteomes" id="UP001321047"/>
    </source>
</evidence>
<dbReference type="Gene3D" id="3.40.50.1000">
    <property type="entry name" value="HAD superfamily/HAD-like"/>
    <property type="match status" value="1"/>
</dbReference>
<dbReference type="Pfam" id="PF00702">
    <property type="entry name" value="Hydrolase"/>
    <property type="match status" value="1"/>
</dbReference>
<dbReference type="Proteomes" id="UP001321047">
    <property type="component" value="Unassembled WGS sequence"/>
</dbReference>
<dbReference type="Gene3D" id="1.20.1110.10">
    <property type="entry name" value="Calcium-transporting ATPase, transmembrane domain"/>
    <property type="match status" value="1"/>
</dbReference>
<keyword evidence="8 11" id="KW-1133">Transmembrane helix</keyword>
<dbReference type="GO" id="GO:0016020">
    <property type="term" value="C:membrane"/>
    <property type="evidence" value="ECO:0007669"/>
    <property type="project" value="InterPro"/>
</dbReference>
<dbReference type="InterPro" id="IPR018303">
    <property type="entry name" value="ATPase_P-typ_P_site"/>
</dbReference>
<dbReference type="Gene3D" id="2.70.150.10">
    <property type="entry name" value="Calcium-transporting ATPase, cytoplasmic transduction domain A"/>
    <property type="match status" value="1"/>
</dbReference>
<feature type="transmembrane region" description="Helical" evidence="11">
    <location>
        <begin position="216"/>
        <end position="240"/>
    </location>
</feature>
<organism evidence="13 14">
    <name type="scientific">Natronosalvus hydrolyticus</name>
    <dbReference type="NCBI Taxonomy" id="2979988"/>
    <lineage>
        <taxon>Archaea</taxon>
        <taxon>Methanobacteriati</taxon>
        <taxon>Methanobacteriota</taxon>
        <taxon>Stenosarchaea group</taxon>
        <taxon>Halobacteria</taxon>
        <taxon>Halobacteriales</taxon>
        <taxon>Natrialbaceae</taxon>
        <taxon>Natronosalvus</taxon>
    </lineage>
</organism>
<dbReference type="SFLD" id="SFLDG00002">
    <property type="entry name" value="C1.7:_P-type_atpase_like"/>
    <property type="match status" value="1"/>
</dbReference>
<evidence type="ECO:0000256" key="1">
    <source>
        <dbReference type="ARBA" id="ARBA00004127"/>
    </source>
</evidence>
<protein>
    <submittedName>
        <fullName evidence="13">Cation-translocating P-type ATPase</fullName>
    </submittedName>
</protein>
<dbReference type="PANTHER" id="PTHR43520">
    <property type="entry name" value="ATP7, ISOFORM B"/>
    <property type="match status" value="1"/>
</dbReference>